<evidence type="ECO:0000259" key="1">
    <source>
        <dbReference type="Pfam" id="PF03372"/>
    </source>
</evidence>
<dbReference type="PANTHER" id="PTHR12121">
    <property type="entry name" value="CARBON CATABOLITE REPRESSOR PROTEIN 4"/>
    <property type="match status" value="1"/>
</dbReference>
<dbReference type="SUPFAM" id="SSF56219">
    <property type="entry name" value="DNase I-like"/>
    <property type="match status" value="1"/>
</dbReference>
<dbReference type="GO" id="GO:0000175">
    <property type="term" value="F:3'-5'-RNA exonuclease activity"/>
    <property type="evidence" value="ECO:0007669"/>
    <property type="project" value="TreeGrafter"/>
</dbReference>
<protein>
    <recommendedName>
        <fullName evidence="1">Endonuclease/exonuclease/phosphatase domain-containing protein</fullName>
    </recommendedName>
</protein>
<dbReference type="OrthoDB" id="428734at2759"/>
<evidence type="ECO:0000313" key="3">
    <source>
        <dbReference type="Proteomes" id="UP000094112"/>
    </source>
</evidence>
<reference evidence="2 3" key="1">
    <citation type="journal article" date="2016" name="Proc. Natl. Acad. Sci. U.S.A.">
        <title>Comparative genomics of biotechnologically important yeasts.</title>
        <authorList>
            <person name="Riley R."/>
            <person name="Haridas S."/>
            <person name="Wolfe K.H."/>
            <person name="Lopes M.R."/>
            <person name="Hittinger C.T."/>
            <person name="Goeker M."/>
            <person name="Salamov A.A."/>
            <person name="Wisecaver J.H."/>
            <person name="Long T.M."/>
            <person name="Calvey C.H."/>
            <person name="Aerts A.L."/>
            <person name="Barry K.W."/>
            <person name="Choi C."/>
            <person name="Clum A."/>
            <person name="Coughlan A.Y."/>
            <person name="Deshpande S."/>
            <person name="Douglass A.P."/>
            <person name="Hanson S.J."/>
            <person name="Klenk H.-P."/>
            <person name="LaButti K.M."/>
            <person name="Lapidus A."/>
            <person name="Lindquist E.A."/>
            <person name="Lipzen A.M."/>
            <person name="Meier-Kolthoff J.P."/>
            <person name="Ohm R.A."/>
            <person name="Otillar R.P."/>
            <person name="Pangilinan J.L."/>
            <person name="Peng Y."/>
            <person name="Rokas A."/>
            <person name="Rosa C.A."/>
            <person name="Scheuner C."/>
            <person name="Sibirny A.A."/>
            <person name="Slot J.C."/>
            <person name="Stielow J.B."/>
            <person name="Sun H."/>
            <person name="Kurtzman C.P."/>
            <person name="Blackwell M."/>
            <person name="Grigoriev I.V."/>
            <person name="Jeffries T.W."/>
        </authorList>
    </citation>
    <scope>NUCLEOTIDE SEQUENCE [LARGE SCALE GENOMIC DNA]</scope>
    <source>
        <strain evidence="3">ATCC 58044 / CBS 1984 / NCYC 433 / NRRL Y-366-8</strain>
    </source>
</reference>
<evidence type="ECO:0000313" key="2">
    <source>
        <dbReference type="EMBL" id="ODQ60023.1"/>
    </source>
</evidence>
<dbReference type="STRING" id="683960.A0A1E3P3U8"/>
<keyword evidence="3" id="KW-1185">Reference proteome</keyword>
<dbReference type="InterPro" id="IPR005135">
    <property type="entry name" value="Endo/exonuclease/phosphatase"/>
</dbReference>
<dbReference type="GeneID" id="30198881"/>
<dbReference type="PANTHER" id="PTHR12121:SF11">
    <property type="entry name" value="RNA EXONUCLEASE NGL1"/>
    <property type="match status" value="1"/>
</dbReference>
<accession>A0A1E3P3U8</accession>
<sequence length="362" mass="43152">MNKSSALFKNIPRSILNPLKHRKWIDLQPLKVVPPSQKFKMMSFNMLNQSYMWPQVYDSYVDPEYRSWDYRVKLLTNIINNKEVQSDIMCFQEMETAVYHEFWNPMMQQRGFDSCFIKKTKPVYWDKESNHIDGVSIFYNTKKFELLDMKKFQISKYFKDEFENLYDLKLNDSQINTIFNARNQVGLIVALKHLDTDQIIIVANTHLYWKYNDIKLLQVMVLLEALNKFKNRYPGSKILFSGDFNSRPNSSVYHFLKNDKIDTSDPDISKYLTEKTKKFILNPVEIPNNVFEKIIQQDKLFTCFTQHLFGIFDYIWFNDNDFQLLKFLSGVDQEYLSKIKGLPNEEFPSDHIPLVAEFELKI</sequence>
<dbReference type="Gene3D" id="3.60.10.10">
    <property type="entry name" value="Endonuclease/exonuclease/phosphatase"/>
    <property type="match status" value="1"/>
</dbReference>
<dbReference type="InterPro" id="IPR036691">
    <property type="entry name" value="Endo/exonu/phosph_ase_sf"/>
</dbReference>
<dbReference type="Proteomes" id="UP000094112">
    <property type="component" value="Unassembled WGS sequence"/>
</dbReference>
<feature type="domain" description="Endonuclease/exonuclease/phosphatase" evidence="1">
    <location>
        <begin position="42"/>
        <end position="351"/>
    </location>
</feature>
<dbReference type="InterPro" id="IPR050410">
    <property type="entry name" value="CCR4/nocturin_mRNA_transcr"/>
</dbReference>
<proteinExistence type="predicted"/>
<dbReference type="EMBL" id="KV454210">
    <property type="protein sequence ID" value="ODQ60023.1"/>
    <property type="molecule type" value="Genomic_DNA"/>
</dbReference>
<dbReference type="RefSeq" id="XP_019039230.1">
    <property type="nucleotide sequence ID" value="XM_019181635.1"/>
</dbReference>
<dbReference type="AlphaFoldDB" id="A0A1E3P3U8"/>
<name>A0A1E3P3U8_WICAA</name>
<dbReference type="Pfam" id="PF03372">
    <property type="entry name" value="Exo_endo_phos"/>
    <property type="match status" value="1"/>
</dbReference>
<organism evidence="2 3">
    <name type="scientific">Wickerhamomyces anomalus (strain ATCC 58044 / CBS 1984 / NCYC 433 / NRRL Y-366-8)</name>
    <name type="common">Yeast</name>
    <name type="synonym">Hansenula anomala</name>
    <dbReference type="NCBI Taxonomy" id="683960"/>
    <lineage>
        <taxon>Eukaryota</taxon>
        <taxon>Fungi</taxon>
        <taxon>Dikarya</taxon>
        <taxon>Ascomycota</taxon>
        <taxon>Saccharomycotina</taxon>
        <taxon>Saccharomycetes</taxon>
        <taxon>Phaffomycetales</taxon>
        <taxon>Wickerhamomycetaceae</taxon>
        <taxon>Wickerhamomyces</taxon>
    </lineage>
</organism>
<gene>
    <name evidence="2" type="ORF">WICANDRAFT_29653</name>
</gene>